<feature type="chain" id="PRO_5047018020" evidence="1">
    <location>
        <begin position="26"/>
        <end position="163"/>
    </location>
</feature>
<name>A0ABT0RFM7_9SPHN</name>
<dbReference type="RefSeq" id="WP_249867694.1">
    <property type="nucleotide sequence ID" value="NZ_JAMGBC010000001.1"/>
</dbReference>
<proteinExistence type="predicted"/>
<accession>A0ABT0RFM7</accession>
<keyword evidence="3" id="KW-1185">Reference proteome</keyword>
<protein>
    <submittedName>
        <fullName evidence="2">Uncharacterized protein</fullName>
    </submittedName>
</protein>
<sequence>MTIMTKLLAGAASVAALATAAPAAAQYPYGYAAPSPYGYNTYSPYRTYSPYATTYGAVNTQAAAQQCTAAVQNRLYTRTGLSSIITSLFGLSGTSARVLSVTRVTPDRSFIRVRGLATTGRAAYNPYGLGAYGAVGYSYQPDLSFKCDVDYNGYVRDVDVIRR</sequence>
<evidence type="ECO:0000313" key="2">
    <source>
        <dbReference type="EMBL" id="MCL6678755.1"/>
    </source>
</evidence>
<gene>
    <name evidence="2" type="ORF">LZ519_05405</name>
</gene>
<keyword evidence="1" id="KW-0732">Signal</keyword>
<comment type="caution">
    <text evidence="2">The sequence shown here is derived from an EMBL/GenBank/DDBJ whole genome shotgun (WGS) entry which is preliminary data.</text>
</comment>
<dbReference type="EMBL" id="JAMGBC010000001">
    <property type="protein sequence ID" value="MCL6678755.1"/>
    <property type="molecule type" value="Genomic_DNA"/>
</dbReference>
<dbReference type="Proteomes" id="UP001165343">
    <property type="component" value="Unassembled WGS sequence"/>
</dbReference>
<evidence type="ECO:0000256" key="1">
    <source>
        <dbReference type="SAM" id="SignalP"/>
    </source>
</evidence>
<evidence type="ECO:0000313" key="3">
    <source>
        <dbReference type="Proteomes" id="UP001165343"/>
    </source>
</evidence>
<reference evidence="2" key="1">
    <citation type="submission" date="2022-05" db="EMBL/GenBank/DDBJ databases">
        <authorList>
            <person name="Jo J.-H."/>
            <person name="Im W.-T."/>
        </authorList>
    </citation>
    <scope>NUCLEOTIDE SEQUENCE</scope>
    <source>
        <strain evidence="2">RG327</strain>
    </source>
</reference>
<feature type="signal peptide" evidence="1">
    <location>
        <begin position="1"/>
        <end position="25"/>
    </location>
</feature>
<organism evidence="2 3">
    <name type="scientific">Sphingomonas anseongensis</name>
    <dbReference type="NCBI Taxonomy" id="2908207"/>
    <lineage>
        <taxon>Bacteria</taxon>
        <taxon>Pseudomonadati</taxon>
        <taxon>Pseudomonadota</taxon>
        <taxon>Alphaproteobacteria</taxon>
        <taxon>Sphingomonadales</taxon>
        <taxon>Sphingomonadaceae</taxon>
        <taxon>Sphingomonas</taxon>
    </lineage>
</organism>